<comment type="catalytic activity">
    <reaction evidence="10">
        <text>guanosine(10) in tRNA + 2 S-adenosyl-L-methionine = N(2)-dimethylguanosine(10) in tRNA + 2 S-adenosyl-L-homocysteine + 2 H(+)</text>
        <dbReference type="Rhea" id="RHEA:43124"/>
        <dbReference type="Rhea" id="RHEA-COMP:10355"/>
        <dbReference type="Rhea" id="RHEA-COMP:10358"/>
        <dbReference type="ChEBI" id="CHEBI:15378"/>
        <dbReference type="ChEBI" id="CHEBI:57856"/>
        <dbReference type="ChEBI" id="CHEBI:59789"/>
        <dbReference type="ChEBI" id="CHEBI:74269"/>
        <dbReference type="ChEBI" id="CHEBI:74513"/>
        <dbReference type="EC" id="2.1.1.213"/>
    </reaction>
</comment>
<keyword evidence="7" id="KW-0949">S-adenosyl-L-methionine</keyword>
<evidence type="ECO:0000313" key="17">
    <source>
        <dbReference type="EMBL" id="TGC11163.1"/>
    </source>
</evidence>
<dbReference type="InterPro" id="IPR000241">
    <property type="entry name" value="RlmKL-like_Mtase"/>
</dbReference>
<evidence type="ECO:0000256" key="6">
    <source>
        <dbReference type="ARBA" id="ARBA00022679"/>
    </source>
</evidence>
<keyword evidence="6 17" id="KW-0808">Transferase</keyword>
<evidence type="ECO:0000256" key="10">
    <source>
        <dbReference type="ARBA" id="ARBA00051883"/>
    </source>
</evidence>
<dbReference type="Pfam" id="PF01170">
    <property type="entry name" value="UPF0020"/>
    <property type="match status" value="1"/>
</dbReference>
<evidence type="ECO:0000256" key="1">
    <source>
        <dbReference type="ARBA" id="ARBA00004496"/>
    </source>
</evidence>
<dbReference type="SUPFAM" id="SSF143437">
    <property type="entry name" value="THUMP domain-like"/>
    <property type="match status" value="1"/>
</dbReference>
<dbReference type="OrthoDB" id="7080at2157"/>
<protein>
    <recommendedName>
        <fullName evidence="13">tRNA (guanine(10)-N(2))-dimethyltransferase</fullName>
        <ecNumber evidence="13">2.1.1.213</ecNumber>
    </recommendedName>
    <alternativeName>
        <fullName evidence="14">tRNA:G10 dimethyltransferase</fullName>
    </alternativeName>
</protein>
<dbReference type="EC" id="2.1.1.213" evidence="13"/>
<dbReference type="Gene3D" id="3.40.50.150">
    <property type="entry name" value="Vaccinia Virus protein VP39"/>
    <property type="match status" value="1"/>
</dbReference>
<proteinExistence type="inferred from homology"/>
<keyword evidence="5 17" id="KW-0489">Methyltransferase</keyword>
<comment type="similarity">
    <text evidence="12">Belongs to the methyltransferase superfamily. Trm-G10 family.</text>
</comment>
<dbReference type="InterPro" id="IPR004114">
    <property type="entry name" value="THUMP_dom"/>
</dbReference>
<dbReference type="SMART" id="SM00981">
    <property type="entry name" value="THUMP"/>
    <property type="match status" value="1"/>
</dbReference>
<dbReference type="InterPro" id="IPR029063">
    <property type="entry name" value="SAM-dependent_MTases_sf"/>
</dbReference>
<evidence type="ECO:0000256" key="13">
    <source>
        <dbReference type="ARBA" id="ARBA00066936"/>
    </source>
</evidence>
<evidence type="ECO:0000256" key="5">
    <source>
        <dbReference type="ARBA" id="ARBA00022603"/>
    </source>
</evidence>
<reference evidence="17 18" key="1">
    <citation type="submission" date="2017-11" db="EMBL/GenBank/DDBJ databases">
        <title>Isolation and Characterization of Methanogenic Archaea from Saline Meromictic Lake at Siberia.</title>
        <authorList>
            <person name="Shen Y."/>
            <person name="Huang H.-H."/>
            <person name="Lai M.-C."/>
            <person name="Chen S.-C."/>
        </authorList>
    </citation>
    <scope>NUCLEOTIDE SEQUENCE [LARGE SCALE GENOMIC DNA]</scope>
    <source>
        <strain evidence="17 18">SY-01</strain>
    </source>
</reference>
<dbReference type="Proteomes" id="UP000297295">
    <property type="component" value="Unassembled WGS sequence"/>
</dbReference>
<keyword evidence="3" id="KW-0963">Cytoplasm</keyword>
<dbReference type="PANTHER" id="PTHR14911:SF21">
    <property type="entry name" value="N2-METHYLGUANOSINE TRNA METHYLTRANSFERASE"/>
    <property type="match status" value="1"/>
</dbReference>
<organism evidence="17 18">
    <name type="scientific">Methanolobus halotolerans</name>
    <dbReference type="NCBI Taxonomy" id="2052935"/>
    <lineage>
        <taxon>Archaea</taxon>
        <taxon>Methanobacteriati</taxon>
        <taxon>Methanobacteriota</taxon>
        <taxon>Stenosarchaea group</taxon>
        <taxon>Methanomicrobia</taxon>
        <taxon>Methanosarcinales</taxon>
        <taxon>Methanosarcinaceae</taxon>
        <taxon>Methanolobus</taxon>
    </lineage>
</organism>
<dbReference type="SUPFAM" id="SSF53335">
    <property type="entry name" value="S-adenosyl-L-methionine-dependent methyltransferases"/>
    <property type="match status" value="1"/>
</dbReference>
<evidence type="ECO:0000313" key="18">
    <source>
        <dbReference type="Proteomes" id="UP000297295"/>
    </source>
</evidence>
<dbReference type="RefSeq" id="WP_135388868.1">
    <property type="nucleotide sequence ID" value="NZ_PGGK01000002.1"/>
</dbReference>
<evidence type="ECO:0000256" key="11">
    <source>
        <dbReference type="ARBA" id="ARBA00054380"/>
    </source>
</evidence>
<dbReference type="FunFam" id="3.40.50.150:FF:000251">
    <property type="entry name" value="Putative RNA methylase"/>
    <property type="match status" value="1"/>
</dbReference>
<evidence type="ECO:0000256" key="4">
    <source>
        <dbReference type="ARBA" id="ARBA00022555"/>
    </source>
</evidence>
<gene>
    <name evidence="17" type="ORF">CUN85_03215</name>
</gene>
<comment type="caution">
    <text evidence="17">The sequence shown here is derived from an EMBL/GenBank/DDBJ whole genome shotgun (WGS) entry which is preliminary data.</text>
</comment>
<dbReference type="GO" id="GO:0160101">
    <property type="term" value="F:tRNA (guanine(10)-N2)-dimethyltransferase activity"/>
    <property type="evidence" value="ECO:0007669"/>
    <property type="project" value="UniProtKB-EC"/>
</dbReference>
<evidence type="ECO:0000256" key="9">
    <source>
        <dbReference type="ARBA" id="ARBA00022884"/>
    </source>
</evidence>
<dbReference type="InterPro" id="IPR002052">
    <property type="entry name" value="DNA_methylase_N6_adenine_CS"/>
</dbReference>
<accession>A0A4E0PZU3</accession>
<evidence type="ECO:0000256" key="14">
    <source>
        <dbReference type="ARBA" id="ARBA00082665"/>
    </source>
</evidence>
<dbReference type="PROSITE" id="PS00092">
    <property type="entry name" value="N6_MTASE"/>
    <property type="match status" value="1"/>
</dbReference>
<evidence type="ECO:0000256" key="8">
    <source>
        <dbReference type="ARBA" id="ARBA00022694"/>
    </source>
</evidence>
<evidence type="ECO:0000256" key="2">
    <source>
        <dbReference type="ARBA" id="ARBA00011245"/>
    </source>
</evidence>
<dbReference type="EMBL" id="PGGK01000002">
    <property type="protein sequence ID" value="TGC11163.1"/>
    <property type="molecule type" value="Genomic_DNA"/>
</dbReference>
<keyword evidence="8" id="KW-0819">tRNA processing</keyword>
<comment type="function">
    <text evidence="11">Catalyzes the adenosylmethionine-dependent methylation of the exocyclic amino group (N(2)) of guanosine at position 10 of various tRNAs. Acts via a two-step process that leads to the formation of either N(2)-monomethyl (m(2)G) or N(2)-dimethylguanosine (m(2)(2)G).</text>
</comment>
<evidence type="ECO:0000256" key="7">
    <source>
        <dbReference type="ARBA" id="ARBA00022691"/>
    </source>
</evidence>
<dbReference type="PANTHER" id="PTHR14911">
    <property type="entry name" value="THUMP DOMAIN-CONTAINING"/>
    <property type="match status" value="1"/>
</dbReference>
<comment type="subcellular location">
    <subcellularLocation>
        <location evidence="1">Cytoplasm</location>
    </subcellularLocation>
</comment>
<keyword evidence="9 15" id="KW-0694">RNA-binding</keyword>
<evidence type="ECO:0000256" key="15">
    <source>
        <dbReference type="PROSITE-ProRule" id="PRU00529"/>
    </source>
</evidence>
<keyword evidence="18" id="KW-1185">Reference proteome</keyword>
<keyword evidence="4" id="KW-0820">tRNA-binding</keyword>
<dbReference type="CDD" id="cd02440">
    <property type="entry name" value="AdoMet_MTases"/>
    <property type="match status" value="1"/>
</dbReference>
<dbReference type="AlphaFoldDB" id="A0A4E0PZU3"/>
<evidence type="ECO:0000256" key="3">
    <source>
        <dbReference type="ARBA" id="ARBA00022490"/>
    </source>
</evidence>
<dbReference type="PROSITE" id="PS51165">
    <property type="entry name" value="THUMP"/>
    <property type="match status" value="1"/>
</dbReference>
<comment type="subunit">
    <text evidence="2">Monomer.</text>
</comment>
<name>A0A4E0PZU3_9EURY</name>
<sequence>MLYAFELSGEHDVLPRKEIISCLHVAGLEFREHALFDQCLVVDISGNDWDIDEALVRVGKRLAMAHHIVKVAGICGVSEDTIIATAENLDLSAHISPGQTYVVRAKRIKHSGKIKREFIEGMIGGSIYRKGFRANLRSADVVFRLIMTDRAVLGSVVASVDRGDYEHRAPHRKPFFYPGVLMPRVARALVNISRIRSGEVLLDPFSGTAGILVEAGLLSAHVIGIEVREKIVRGARMNMDLFDSDYSLLVGDACRIPVRNCTVDAIVTDPPYGRSAAIKAESLHHLYSGSFSEMHRVLKKGKLAVVVSEVQVVDFATEAGFSVVDIFTQRIHGSLTRTFTVLRKEC</sequence>
<dbReference type="GO" id="GO:0000049">
    <property type="term" value="F:tRNA binding"/>
    <property type="evidence" value="ECO:0007669"/>
    <property type="project" value="UniProtKB-KW"/>
</dbReference>
<dbReference type="GO" id="GO:0030488">
    <property type="term" value="P:tRNA methylation"/>
    <property type="evidence" value="ECO:0007669"/>
    <property type="project" value="TreeGrafter"/>
</dbReference>
<evidence type="ECO:0000256" key="12">
    <source>
        <dbReference type="ARBA" id="ARBA00061338"/>
    </source>
</evidence>
<dbReference type="GO" id="GO:0005737">
    <property type="term" value="C:cytoplasm"/>
    <property type="evidence" value="ECO:0007669"/>
    <property type="project" value="UniProtKB-SubCell"/>
</dbReference>
<feature type="domain" description="THUMP" evidence="16">
    <location>
        <begin position="52"/>
        <end position="158"/>
    </location>
</feature>
<evidence type="ECO:0000259" key="16">
    <source>
        <dbReference type="PROSITE" id="PS51165"/>
    </source>
</evidence>